<dbReference type="InterPro" id="IPR000620">
    <property type="entry name" value="EamA_dom"/>
</dbReference>
<dbReference type="Pfam" id="PF00892">
    <property type="entry name" value="EamA"/>
    <property type="match status" value="2"/>
</dbReference>
<gene>
    <name evidence="8" type="ORF">H9830_01030</name>
</gene>
<dbReference type="PANTHER" id="PTHR32322:SF2">
    <property type="entry name" value="EAMA DOMAIN-CONTAINING PROTEIN"/>
    <property type="match status" value="1"/>
</dbReference>
<feature type="transmembrane region" description="Helical" evidence="6">
    <location>
        <begin position="36"/>
        <end position="57"/>
    </location>
</feature>
<dbReference type="InterPro" id="IPR037185">
    <property type="entry name" value="EmrE-like"/>
</dbReference>
<proteinExistence type="inferred from homology"/>
<protein>
    <submittedName>
        <fullName evidence="8">DMT family transporter</fullName>
    </submittedName>
</protein>
<dbReference type="AlphaFoldDB" id="A0A9D1YS61"/>
<evidence type="ECO:0000256" key="4">
    <source>
        <dbReference type="ARBA" id="ARBA00022989"/>
    </source>
</evidence>
<keyword evidence="4 6" id="KW-1133">Transmembrane helix</keyword>
<dbReference type="PANTHER" id="PTHR32322">
    <property type="entry name" value="INNER MEMBRANE TRANSPORTER"/>
    <property type="match status" value="1"/>
</dbReference>
<feature type="transmembrane region" description="Helical" evidence="6">
    <location>
        <begin position="125"/>
        <end position="142"/>
    </location>
</feature>
<evidence type="ECO:0000256" key="5">
    <source>
        <dbReference type="ARBA" id="ARBA00023136"/>
    </source>
</evidence>
<reference evidence="8" key="2">
    <citation type="submission" date="2021-04" db="EMBL/GenBank/DDBJ databases">
        <authorList>
            <person name="Gilroy R."/>
        </authorList>
    </citation>
    <scope>NUCLEOTIDE SEQUENCE</scope>
    <source>
        <strain evidence="8">ChiGjej1B1-98</strain>
    </source>
</reference>
<evidence type="ECO:0000256" key="6">
    <source>
        <dbReference type="SAM" id="Phobius"/>
    </source>
</evidence>
<feature type="transmembrane region" description="Helical" evidence="6">
    <location>
        <begin position="270"/>
        <end position="295"/>
    </location>
</feature>
<comment type="subcellular location">
    <subcellularLocation>
        <location evidence="1">Membrane</location>
        <topology evidence="1">Multi-pass membrane protein</topology>
    </subcellularLocation>
</comment>
<feature type="transmembrane region" description="Helical" evidence="6">
    <location>
        <begin position="69"/>
        <end position="91"/>
    </location>
</feature>
<comment type="similarity">
    <text evidence="2">Belongs to the EamA transporter family.</text>
</comment>
<dbReference type="Proteomes" id="UP000824005">
    <property type="component" value="Unassembled WGS sequence"/>
</dbReference>
<feature type="transmembrane region" description="Helical" evidence="6">
    <location>
        <begin position="242"/>
        <end position="264"/>
    </location>
</feature>
<keyword evidence="3 6" id="KW-0812">Transmembrane</keyword>
<feature type="transmembrane region" description="Helical" evidence="6">
    <location>
        <begin position="97"/>
        <end position="118"/>
    </location>
</feature>
<keyword evidence="5 6" id="KW-0472">Membrane</keyword>
<dbReference type="EMBL" id="DXDC01000028">
    <property type="protein sequence ID" value="HIY64844.1"/>
    <property type="molecule type" value="Genomic_DNA"/>
</dbReference>
<feature type="domain" description="EamA" evidence="7">
    <location>
        <begin position="156"/>
        <end position="288"/>
    </location>
</feature>
<reference evidence="8" key="1">
    <citation type="journal article" date="2021" name="PeerJ">
        <title>Extensive microbial diversity within the chicken gut microbiome revealed by metagenomics and culture.</title>
        <authorList>
            <person name="Gilroy R."/>
            <person name="Ravi A."/>
            <person name="Getino M."/>
            <person name="Pursley I."/>
            <person name="Horton D.L."/>
            <person name="Alikhan N.F."/>
            <person name="Baker D."/>
            <person name="Gharbi K."/>
            <person name="Hall N."/>
            <person name="Watson M."/>
            <person name="Adriaenssens E.M."/>
            <person name="Foster-Nyarko E."/>
            <person name="Jarju S."/>
            <person name="Secka A."/>
            <person name="Antonio M."/>
            <person name="Oren A."/>
            <person name="Chaudhuri R.R."/>
            <person name="La Ragione R."/>
            <person name="Hildebrand F."/>
            <person name="Pallen M.J."/>
        </authorList>
    </citation>
    <scope>NUCLEOTIDE SEQUENCE</scope>
    <source>
        <strain evidence="8">ChiGjej1B1-98</strain>
    </source>
</reference>
<sequence length="299" mass="31583">MQRHSIIAIGSLLGATLFWAGNYVLGAIAVAQVDPLSLVLLRWLIALVPLALIAQIVERPDWRKVLRTWPWLIASSMLGLLGYNLLLYAALAHTTPFNASLINAFNPALIAVAAAVLLRERLGRRGVIGVLLALIGVLIVLTDGDVARLLGDGFGPGELLMLGAIVVWSTYTIVGRMGPKVPPITATAIQAAITVAVLAPISIATGGPTLPDSQVGLWSLLFIAVFPSVLSYLLWNRALVTLPASAAGVFMNLITVYIAIFTIISGQQYSAAQLIGGVVVISGVVLTNAGALKFLRRAR</sequence>
<evidence type="ECO:0000259" key="7">
    <source>
        <dbReference type="Pfam" id="PF00892"/>
    </source>
</evidence>
<dbReference type="SUPFAM" id="SSF103481">
    <property type="entry name" value="Multidrug resistance efflux transporter EmrE"/>
    <property type="match status" value="2"/>
</dbReference>
<dbReference type="InterPro" id="IPR050638">
    <property type="entry name" value="AA-Vitamin_Transporters"/>
</dbReference>
<evidence type="ECO:0000256" key="1">
    <source>
        <dbReference type="ARBA" id="ARBA00004141"/>
    </source>
</evidence>
<evidence type="ECO:0000313" key="8">
    <source>
        <dbReference type="EMBL" id="HIY64844.1"/>
    </source>
</evidence>
<name>A0A9D1YS61_9MICO</name>
<evidence type="ECO:0000256" key="3">
    <source>
        <dbReference type="ARBA" id="ARBA00022692"/>
    </source>
</evidence>
<feature type="transmembrane region" description="Helical" evidence="6">
    <location>
        <begin position="181"/>
        <end position="203"/>
    </location>
</feature>
<comment type="caution">
    <text evidence="8">The sequence shown here is derived from an EMBL/GenBank/DDBJ whole genome shotgun (WGS) entry which is preliminary data.</text>
</comment>
<accession>A0A9D1YS61</accession>
<evidence type="ECO:0000313" key="9">
    <source>
        <dbReference type="Proteomes" id="UP000824005"/>
    </source>
</evidence>
<feature type="transmembrane region" description="Helical" evidence="6">
    <location>
        <begin position="154"/>
        <end position="174"/>
    </location>
</feature>
<dbReference type="GO" id="GO:0016020">
    <property type="term" value="C:membrane"/>
    <property type="evidence" value="ECO:0007669"/>
    <property type="project" value="UniProtKB-SubCell"/>
</dbReference>
<feature type="transmembrane region" description="Helical" evidence="6">
    <location>
        <begin position="215"/>
        <end position="235"/>
    </location>
</feature>
<evidence type="ECO:0000256" key="2">
    <source>
        <dbReference type="ARBA" id="ARBA00007362"/>
    </source>
</evidence>
<feature type="domain" description="EamA" evidence="7">
    <location>
        <begin position="8"/>
        <end position="141"/>
    </location>
</feature>
<organism evidence="8 9">
    <name type="scientific">Candidatus Agrococcus pullicola</name>
    <dbReference type="NCBI Taxonomy" id="2838429"/>
    <lineage>
        <taxon>Bacteria</taxon>
        <taxon>Bacillati</taxon>
        <taxon>Actinomycetota</taxon>
        <taxon>Actinomycetes</taxon>
        <taxon>Micrococcales</taxon>
        <taxon>Microbacteriaceae</taxon>
        <taxon>Agrococcus</taxon>
    </lineage>
</organism>